<reference evidence="3 4" key="1">
    <citation type="submission" date="2017-06" db="EMBL/GenBank/DDBJ databases">
        <title>Genome sequencing of cyanobaciteial culture collection at National Institute for Environmental Studies (NIES).</title>
        <authorList>
            <person name="Hirose Y."/>
            <person name="Shimura Y."/>
            <person name="Fujisawa T."/>
            <person name="Nakamura Y."/>
            <person name="Kawachi M."/>
        </authorList>
    </citation>
    <scope>NUCLEOTIDE SEQUENCE [LARGE SCALE GENOMIC DNA]</scope>
    <source>
        <strain evidence="3 4">NIES-267</strain>
    </source>
</reference>
<keyword evidence="4" id="KW-1185">Reference proteome</keyword>
<evidence type="ECO:0000313" key="3">
    <source>
        <dbReference type="EMBL" id="BAY81370.1"/>
    </source>
</evidence>
<dbReference type="PANTHER" id="PTHR40057:SF1">
    <property type="entry name" value="SLR1162 PROTEIN"/>
    <property type="match status" value="1"/>
</dbReference>
<feature type="transmembrane region" description="Helical" evidence="1">
    <location>
        <begin position="125"/>
        <end position="146"/>
    </location>
</feature>
<dbReference type="Gene3D" id="3.30.70.100">
    <property type="match status" value="1"/>
</dbReference>
<evidence type="ECO:0000256" key="1">
    <source>
        <dbReference type="SAM" id="Phobius"/>
    </source>
</evidence>
<dbReference type="InterPro" id="IPR038762">
    <property type="entry name" value="ABM_predict"/>
</dbReference>
<keyword evidence="1" id="KW-0472">Membrane</keyword>
<accession>A0A1Z4LJF0</accession>
<dbReference type="PANTHER" id="PTHR40057">
    <property type="entry name" value="SLR1162 PROTEIN"/>
    <property type="match status" value="1"/>
</dbReference>
<proteinExistence type="predicted"/>
<keyword evidence="1" id="KW-1133">Transmembrane helix</keyword>
<dbReference type="Pfam" id="PF03992">
    <property type="entry name" value="ABM"/>
    <property type="match status" value="1"/>
</dbReference>
<dbReference type="SUPFAM" id="SSF54909">
    <property type="entry name" value="Dimeric alpha+beta barrel"/>
    <property type="match status" value="1"/>
</dbReference>
<dbReference type="AlphaFoldDB" id="A0A1Z4LJF0"/>
<dbReference type="InterPro" id="IPR007138">
    <property type="entry name" value="ABM_dom"/>
</dbReference>
<feature type="transmembrane region" description="Helical" evidence="1">
    <location>
        <begin position="152"/>
        <end position="171"/>
    </location>
</feature>
<dbReference type="InterPro" id="IPR011008">
    <property type="entry name" value="Dimeric_a/b-barrel"/>
</dbReference>
<name>A0A1Z4LJF0_9CYAN</name>
<evidence type="ECO:0000313" key="4">
    <source>
        <dbReference type="Proteomes" id="UP000218418"/>
    </source>
</evidence>
<dbReference type="Proteomes" id="UP000218418">
    <property type="component" value="Chromosome"/>
</dbReference>
<dbReference type="OrthoDB" id="1494254at2"/>
<protein>
    <recommendedName>
        <fullName evidence="2">ABM domain-containing protein</fullName>
    </recommendedName>
</protein>
<keyword evidence="1" id="KW-0812">Transmembrane</keyword>
<sequence>MNLQENKSNQQVTAVISHYIRPGRESGYEEWLQGISAAARQFAGHCGLTILRPQPGRTEYVIILRFDKYDNLCKWMKSSERKQWIERAQPLIEKPENVQYLTGLEALVSLPNTASAPPAKYKTAFVTWIGVFVCASILGYFLGPYVAVLPFLLRQAIMTGITVILLAYIVMPRLTKLFYKWLHSS</sequence>
<evidence type="ECO:0000259" key="2">
    <source>
        <dbReference type="Pfam" id="PF03992"/>
    </source>
</evidence>
<gene>
    <name evidence="3" type="ORF">NIES267_08460</name>
</gene>
<dbReference type="EMBL" id="AP018227">
    <property type="protein sequence ID" value="BAY81370.1"/>
    <property type="molecule type" value="Genomic_DNA"/>
</dbReference>
<feature type="domain" description="ABM" evidence="2">
    <location>
        <begin position="12"/>
        <end position="87"/>
    </location>
</feature>
<organism evidence="3 4">
    <name type="scientific">Calothrix parasitica NIES-267</name>
    <dbReference type="NCBI Taxonomy" id="1973488"/>
    <lineage>
        <taxon>Bacteria</taxon>
        <taxon>Bacillati</taxon>
        <taxon>Cyanobacteriota</taxon>
        <taxon>Cyanophyceae</taxon>
        <taxon>Nostocales</taxon>
        <taxon>Calotrichaceae</taxon>
        <taxon>Calothrix</taxon>
    </lineage>
</organism>